<evidence type="ECO:0000313" key="2">
    <source>
        <dbReference type="EMBL" id="PVH92616.1"/>
    </source>
</evidence>
<proteinExistence type="predicted"/>
<reference evidence="2 3" key="1">
    <citation type="journal article" date="2018" name="Sci. Rep.">
        <title>Comparative genomics provides insights into the lifestyle and reveals functional heterogeneity of dark septate endophytic fungi.</title>
        <authorList>
            <person name="Knapp D.G."/>
            <person name="Nemeth J.B."/>
            <person name="Barry K."/>
            <person name="Hainaut M."/>
            <person name="Henrissat B."/>
            <person name="Johnson J."/>
            <person name="Kuo A."/>
            <person name="Lim J.H.P."/>
            <person name="Lipzen A."/>
            <person name="Nolan M."/>
            <person name="Ohm R.A."/>
            <person name="Tamas L."/>
            <person name="Grigoriev I.V."/>
            <person name="Spatafora J.W."/>
            <person name="Nagy L.G."/>
            <person name="Kovacs G.M."/>
        </authorList>
    </citation>
    <scope>NUCLEOTIDE SEQUENCE [LARGE SCALE GENOMIC DNA]</scope>
    <source>
        <strain evidence="2 3">DSE2036</strain>
    </source>
</reference>
<evidence type="ECO:0000313" key="3">
    <source>
        <dbReference type="Proteomes" id="UP000244855"/>
    </source>
</evidence>
<accession>A0A2V1D3K2</accession>
<dbReference type="GO" id="GO:0016740">
    <property type="term" value="F:transferase activity"/>
    <property type="evidence" value="ECO:0007669"/>
    <property type="project" value="InterPro"/>
</dbReference>
<dbReference type="STRING" id="97972.A0A2V1D3K2"/>
<keyword evidence="3" id="KW-1185">Reference proteome</keyword>
<dbReference type="Proteomes" id="UP000244855">
    <property type="component" value="Unassembled WGS sequence"/>
</dbReference>
<evidence type="ECO:0000259" key="1">
    <source>
        <dbReference type="Pfam" id="PF16073"/>
    </source>
</evidence>
<organism evidence="2 3">
    <name type="scientific">Periconia macrospinosa</name>
    <dbReference type="NCBI Taxonomy" id="97972"/>
    <lineage>
        <taxon>Eukaryota</taxon>
        <taxon>Fungi</taxon>
        <taxon>Dikarya</taxon>
        <taxon>Ascomycota</taxon>
        <taxon>Pezizomycotina</taxon>
        <taxon>Dothideomycetes</taxon>
        <taxon>Pleosporomycetidae</taxon>
        <taxon>Pleosporales</taxon>
        <taxon>Massarineae</taxon>
        <taxon>Periconiaceae</taxon>
        <taxon>Periconia</taxon>
    </lineage>
</organism>
<dbReference type="EMBL" id="KZ805663">
    <property type="protein sequence ID" value="PVH92616.1"/>
    <property type="molecule type" value="Genomic_DNA"/>
</dbReference>
<dbReference type="OrthoDB" id="5429494at2759"/>
<dbReference type="AlphaFoldDB" id="A0A2V1D3K2"/>
<dbReference type="Gene3D" id="3.40.366.10">
    <property type="entry name" value="Malonyl-Coenzyme A Acyl Carrier Protein, domain 2"/>
    <property type="match status" value="1"/>
</dbReference>
<gene>
    <name evidence="2" type="ORF">DM02DRAFT_677379</name>
</gene>
<dbReference type="InterPro" id="IPR001227">
    <property type="entry name" value="Ac_transferase_dom_sf"/>
</dbReference>
<name>A0A2V1D3K2_9PLEO</name>
<sequence>MMGPVVSSAPFMPPIDAIERCSIYLFGDLTGPFEDDLRQLLHYKSNALLQSFFDQVNFAYRQEFAALPTEQQEWLPRFTDTVDLLSNLDGTTGAPALRFSLLCVYQLGRFILSNSYPDATTSTLIGVCTGSFAAAAVSSSRTMAELVPAGVEAALAAFRTGLYSLKMQRDIEPISAEGARSWSFIASLTECRALKVIEDFASETHLTQSQRPFISAVSPSGVSISGPPRILTRLVEACAIKAHSIPIHSPYHAPHLYGPDEVDEVLGYLRNENLRDYRQHIPVLSMATGAATQAHDF</sequence>
<dbReference type="InterPro" id="IPR032088">
    <property type="entry name" value="SAT"/>
</dbReference>
<protein>
    <recommendedName>
        <fullName evidence="1">Starter acyltransferase (SAT) domain-containing protein</fullName>
    </recommendedName>
</protein>
<dbReference type="Pfam" id="PF16073">
    <property type="entry name" value="SAT"/>
    <property type="match status" value="1"/>
</dbReference>
<feature type="domain" description="Starter acyltransferase (SAT)" evidence="1">
    <location>
        <begin position="24"/>
        <end position="252"/>
    </location>
</feature>